<sequence>MSRWPPWPPRSHWGSRAPAGVRRTATGTGPRERRRPPTRRPRRRAPPRARRPRRPAPRDGPRPASASARATAGSWARASWTGPSSPTAMSRAFTSRRWKGRRPAARARTPAGALPSPP</sequence>
<reference evidence="2 3" key="1">
    <citation type="submission" date="2018-07" db="EMBL/GenBank/DDBJ databases">
        <title>Streptomyces species from bats.</title>
        <authorList>
            <person name="Dunlap C."/>
        </authorList>
    </citation>
    <scope>NUCLEOTIDE SEQUENCE [LARGE SCALE GENOMIC DNA]</scope>
    <source>
        <strain evidence="2 3">AC230</strain>
    </source>
</reference>
<proteinExistence type="predicted"/>
<organism evidence="2 3">
    <name type="scientific">Streptomyces corynorhini</name>
    <dbReference type="NCBI Taxonomy" id="2282652"/>
    <lineage>
        <taxon>Bacteria</taxon>
        <taxon>Bacillati</taxon>
        <taxon>Actinomycetota</taxon>
        <taxon>Actinomycetes</taxon>
        <taxon>Kitasatosporales</taxon>
        <taxon>Streptomycetaceae</taxon>
        <taxon>Streptomyces</taxon>
    </lineage>
</organism>
<feature type="compositionally biased region" description="Basic residues" evidence="1">
    <location>
        <begin position="94"/>
        <end position="105"/>
    </location>
</feature>
<feature type="compositionally biased region" description="Low complexity" evidence="1">
    <location>
        <begin position="106"/>
        <end position="118"/>
    </location>
</feature>
<dbReference type="Proteomes" id="UP000253741">
    <property type="component" value="Unassembled WGS sequence"/>
</dbReference>
<keyword evidence="3" id="KW-1185">Reference proteome</keyword>
<dbReference type="AlphaFoldDB" id="A0A370BEK6"/>
<comment type="caution">
    <text evidence="2">The sequence shown here is derived from an EMBL/GenBank/DDBJ whole genome shotgun (WGS) entry which is preliminary data.</text>
</comment>
<name>A0A370BEK6_9ACTN</name>
<evidence type="ECO:0000313" key="3">
    <source>
        <dbReference type="Proteomes" id="UP000253741"/>
    </source>
</evidence>
<feature type="compositionally biased region" description="Low complexity" evidence="1">
    <location>
        <begin position="62"/>
        <end position="79"/>
    </location>
</feature>
<dbReference type="EMBL" id="QQNA01000001">
    <property type="protein sequence ID" value="RDG40130.1"/>
    <property type="molecule type" value="Genomic_DNA"/>
</dbReference>
<protein>
    <submittedName>
        <fullName evidence="2">Uncharacterized protein</fullName>
    </submittedName>
</protein>
<evidence type="ECO:0000313" key="2">
    <source>
        <dbReference type="EMBL" id="RDG40130.1"/>
    </source>
</evidence>
<accession>A0A370BEK6</accession>
<evidence type="ECO:0000256" key="1">
    <source>
        <dbReference type="SAM" id="MobiDB-lite"/>
    </source>
</evidence>
<feature type="compositionally biased region" description="Low complexity" evidence="1">
    <location>
        <begin position="10"/>
        <end position="29"/>
    </location>
</feature>
<feature type="region of interest" description="Disordered" evidence="1">
    <location>
        <begin position="1"/>
        <end position="118"/>
    </location>
</feature>
<gene>
    <name evidence="2" type="ORF">DVH02_00260</name>
</gene>
<feature type="compositionally biased region" description="Basic residues" evidence="1">
    <location>
        <begin position="32"/>
        <end position="55"/>
    </location>
</feature>